<evidence type="ECO:0000313" key="2">
    <source>
        <dbReference type="Proteomes" id="UP000030185"/>
    </source>
</evidence>
<organism evidence="1 2">
    <name type="scientific">Sporocytophaga myxococcoides</name>
    <dbReference type="NCBI Taxonomy" id="153721"/>
    <lineage>
        <taxon>Bacteria</taxon>
        <taxon>Pseudomonadati</taxon>
        <taxon>Bacteroidota</taxon>
        <taxon>Cytophagia</taxon>
        <taxon>Cytophagales</taxon>
        <taxon>Cytophagaceae</taxon>
        <taxon>Sporocytophaga</taxon>
    </lineage>
</organism>
<keyword evidence="2" id="KW-1185">Reference proteome</keyword>
<dbReference type="EMBL" id="BBLT01000005">
    <property type="protein sequence ID" value="GAL85677.1"/>
    <property type="molecule type" value="Genomic_DNA"/>
</dbReference>
<sequence>MDIEYGIPLRDILISMSCSIFIFSIVQKADLPYYKHTFYPLASLFDILQR</sequence>
<protein>
    <submittedName>
        <fullName evidence="1">Uncharacterized protein</fullName>
    </submittedName>
</protein>
<name>A0A098LGT1_9BACT</name>
<proteinExistence type="predicted"/>
<dbReference type="Proteomes" id="UP000030185">
    <property type="component" value="Unassembled WGS sequence"/>
</dbReference>
<reference evidence="1 2" key="1">
    <citation type="submission" date="2014-09" db="EMBL/GenBank/DDBJ databases">
        <title>Sporocytophaga myxococcoides PG-01 genome sequencing.</title>
        <authorList>
            <person name="Liu L."/>
            <person name="Gao P.J."/>
            <person name="Chen G.J."/>
            <person name="Wang L.S."/>
        </authorList>
    </citation>
    <scope>NUCLEOTIDE SEQUENCE [LARGE SCALE GENOMIC DNA]</scope>
    <source>
        <strain evidence="1 2">PG-01</strain>
    </source>
</reference>
<dbReference type="AlphaFoldDB" id="A0A098LGT1"/>
<gene>
    <name evidence="1" type="ORF">MYP_2906</name>
</gene>
<comment type="caution">
    <text evidence="1">The sequence shown here is derived from an EMBL/GenBank/DDBJ whole genome shotgun (WGS) entry which is preliminary data.</text>
</comment>
<accession>A0A098LGT1</accession>
<evidence type="ECO:0000313" key="1">
    <source>
        <dbReference type="EMBL" id="GAL85677.1"/>
    </source>
</evidence>